<protein>
    <submittedName>
        <fullName evidence="2">Uncharacterized protein</fullName>
    </submittedName>
</protein>
<feature type="transmembrane region" description="Helical" evidence="1">
    <location>
        <begin position="37"/>
        <end position="56"/>
    </location>
</feature>
<dbReference type="AlphaFoldDB" id="X6PFW4"/>
<evidence type="ECO:0000256" key="1">
    <source>
        <dbReference type="SAM" id="Phobius"/>
    </source>
</evidence>
<sequence>MECNYLGISGSDISYPYHCSIFFFPIIGLYVAGWFRWFLEIVCGIACLYCSVIIPIRYCNGLGYHDLKARYKDKMNVSIFIRVCLQTFFSMHLPPNELKKLPATLSLLGPISTRQPLKQDNPNHGFRSWTDVIAFCDGFEVFMHFLSQEVSAENLLFVTGTYTYCLYVFFFFKKKCLLQFWMFMLGYNIYLKECRQLFACYEQLVNKNEMPGSKVRYLLCIIFFT</sequence>
<proteinExistence type="predicted"/>
<comment type="caution">
    <text evidence="2">The sequence shown here is derived from an EMBL/GenBank/DDBJ whole genome shotgun (WGS) entry which is preliminary data.</text>
</comment>
<keyword evidence="3" id="KW-1185">Reference proteome</keyword>
<name>X6PFW4_RETFI</name>
<reference evidence="2 3" key="1">
    <citation type="journal article" date="2013" name="Curr. Biol.">
        <title>The Genome of the Foraminiferan Reticulomyxa filosa.</title>
        <authorList>
            <person name="Glockner G."/>
            <person name="Hulsmann N."/>
            <person name="Schleicher M."/>
            <person name="Noegel A.A."/>
            <person name="Eichinger L."/>
            <person name="Gallinger C."/>
            <person name="Pawlowski J."/>
            <person name="Sierra R."/>
            <person name="Euteneuer U."/>
            <person name="Pillet L."/>
            <person name="Moustafa A."/>
            <person name="Platzer M."/>
            <person name="Groth M."/>
            <person name="Szafranski K."/>
            <person name="Schliwa M."/>
        </authorList>
    </citation>
    <scope>NUCLEOTIDE SEQUENCE [LARGE SCALE GENOMIC DNA]</scope>
</reference>
<keyword evidence="1" id="KW-1133">Transmembrane helix</keyword>
<accession>X6PFW4</accession>
<evidence type="ECO:0000313" key="3">
    <source>
        <dbReference type="Proteomes" id="UP000023152"/>
    </source>
</evidence>
<feature type="transmembrane region" description="Helical" evidence="1">
    <location>
        <begin position="155"/>
        <end position="172"/>
    </location>
</feature>
<evidence type="ECO:0000313" key="2">
    <source>
        <dbReference type="EMBL" id="ETO36904.1"/>
    </source>
</evidence>
<keyword evidence="1" id="KW-0812">Transmembrane</keyword>
<feature type="transmembrane region" description="Helical" evidence="1">
    <location>
        <begin position="12"/>
        <end position="31"/>
    </location>
</feature>
<dbReference type="Proteomes" id="UP000023152">
    <property type="component" value="Unassembled WGS sequence"/>
</dbReference>
<gene>
    <name evidence="2" type="ORF">RFI_00158</name>
</gene>
<keyword evidence="1" id="KW-0472">Membrane</keyword>
<organism evidence="2 3">
    <name type="scientific">Reticulomyxa filosa</name>
    <dbReference type="NCBI Taxonomy" id="46433"/>
    <lineage>
        <taxon>Eukaryota</taxon>
        <taxon>Sar</taxon>
        <taxon>Rhizaria</taxon>
        <taxon>Retaria</taxon>
        <taxon>Foraminifera</taxon>
        <taxon>Monothalamids</taxon>
        <taxon>Reticulomyxidae</taxon>
        <taxon>Reticulomyxa</taxon>
    </lineage>
</organism>
<dbReference type="EMBL" id="ASPP01000161">
    <property type="protein sequence ID" value="ETO36904.1"/>
    <property type="molecule type" value="Genomic_DNA"/>
</dbReference>